<dbReference type="Proteomes" id="UP000824120">
    <property type="component" value="Chromosome 4"/>
</dbReference>
<evidence type="ECO:0008006" key="3">
    <source>
        <dbReference type="Google" id="ProtNLM"/>
    </source>
</evidence>
<dbReference type="EMBL" id="JACXVP010000004">
    <property type="protein sequence ID" value="KAG5610226.1"/>
    <property type="molecule type" value="Genomic_DNA"/>
</dbReference>
<evidence type="ECO:0000313" key="1">
    <source>
        <dbReference type="EMBL" id="KAG5610226.1"/>
    </source>
</evidence>
<proteinExistence type="predicted"/>
<keyword evidence="2" id="KW-1185">Reference proteome</keyword>
<name>A0A9J5ZC60_SOLCO</name>
<dbReference type="AlphaFoldDB" id="A0A9J5ZC60"/>
<sequence length="95" mass="10319">MIFEMLEILDVPVELDMPLATTRDDVRVEEAVDPKFEVETDEEMLGVAEEVSYEGLIETEEAMVDAAVQNSLADMLLADPSGSSIISEVTPGTNA</sequence>
<organism evidence="1 2">
    <name type="scientific">Solanum commersonii</name>
    <name type="common">Commerson's wild potato</name>
    <name type="synonym">Commerson's nightshade</name>
    <dbReference type="NCBI Taxonomy" id="4109"/>
    <lineage>
        <taxon>Eukaryota</taxon>
        <taxon>Viridiplantae</taxon>
        <taxon>Streptophyta</taxon>
        <taxon>Embryophyta</taxon>
        <taxon>Tracheophyta</taxon>
        <taxon>Spermatophyta</taxon>
        <taxon>Magnoliopsida</taxon>
        <taxon>eudicotyledons</taxon>
        <taxon>Gunneridae</taxon>
        <taxon>Pentapetalae</taxon>
        <taxon>asterids</taxon>
        <taxon>lamiids</taxon>
        <taxon>Solanales</taxon>
        <taxon>Solanaceae</taxon>
        <taxon>Solanoideae</taxon>
        <taxon>Solaneae</taxon>
        <taxon>Solanum</taxon>
    </lineage>
</organism>
<gene>
    <name evidence="1" type="ORF">H5410_021507</name>
</gene>
<accession>A0A9J5ZC60</accession>
<comment type="caution">
    <text evidence="1">The sequence shown here is derived from an EMBL/GenBank/DDBJ whole genome shotgun (WGS) entry which is preliminary data.</text>
</comment>
<evidence type="ECO:0000313" key="2">
    <source>
        <dbReference type="Proteomes" id="UP000824120"/>
    </source>
</evidence>
<protein>
    <recommendedName>
        <fullName evidence="3">Polyprotein protein</fullName>
    </recommendedName>
</protein>
<reference evidence="1 2" key="1">
    <citation type="submission" date="2020-09" db="EMBL/GenBank/DDBJ databases">
        <title>De no assembly of potato wild relative species, Solanum commersonii.</title>
        <authorList>
            <person name="Cho K."/>
        </authorList>
    </citation>
    <scope>NUCLEOTIDE SEQUENCE [LARGE SCALE GENOMIC DNA]</scope>
    <source>
        <strain evidence="1">LZ3.2</strain>
        <tissue evidence="1">Leaf</tissue>
    </source>
</reference>